<protein>
    <submittedName>
        <fullName evidence="1">Uncharacterized protein</fullName>
    </submittedName>
</protein>
<proteinExistence type="predicted"/>
<sequence length="83" mass="8582">MWGGEAIVATGKKGTAEVLTQTGRAAVEIAKASTSNSDVMKSLAGEKDFLEAGADLYQAIASAQDWEPVVGNVATVAQQSRAR</sequence>
<evidence type="ECO:0000313" key="1">
    <source>
        <dbReference type="EMBL" id="ASI47872.1"/>
    </source>
</evidence>
<gene>
    <name evidence="1" type="ORF">AOV_03535</name>
</gene>
<reference evidence="2" key="1">
    <citation type="submission" date="2018-06" db="EMBL/GenBank/DDBJ databases">
        <title>The Anaplasma ovis genome reveals a high proportion of pseudogenes.</title>
        <authorList>
            <person name="Liu Z."/>
            <person name="Peasley A.M."/>
            <person name="Yang J."/>
            <person name="Li Y."/>
            <person name="Guan G."/>
            <person name="Luo J."/>
            <person name="Yin H."/>
            <person name="Brayton K.A."/>
        </authorList>
    </citation>
    <scope>NUCLEOTIDE SEQUENCE [LARGE SCALE GENOMIC DNA]</scope>
    <source>
        <strain evidence="2">Haibei</strain>
    </source>
</reference>
<accession>A0A2Z2LC16</accession>
<evidence type="ECO:0000313" key="2">
    <source>
        <dbReference type="Proteomes" id="UP000259762"/>
    </source>
</evidence>
<name>A0A2Z2LC16_9RICK</name>
<dbReference type="Proteomes" id="UP000259762">
    <property type="component" value="Chromosome"/>
</dbReference>
<dbReference type="KEGG" id="aoh:AOV_03535"/>
<reference evidence="1 2" key="2">
    <citation type="journal article" date="2019" name="BMC Genomics">
        <title>The Anaplasma ovis genome reveals a high proportion of pseudogenes.</title>
        <authorList>
            <person name="Liu Z."/>
            <person name="Peasley A.M."/>
            <person name="Yang J."/>
            <person name="Li Y."/>
            <person name="Guan G."/>
            <person name="Luo J."/>
            <person name="Yin H."/>
            <person name="Brayton K.A."/>
        </authorList>
    </citation>
    <scope>NUCLEOTIDE SEQUENCE [LARGE SCALE GENOMIC DNA]</scope>
    <source>
        <strain evidence="1 2">Haibei</strain>
    </source>
</reference>
<dbReference type="AlphaFoldDB" id="A0A2Z2LC16"/>
<dbReference type="RefSeq" id="WP_075139163.1">
    <property type="nucleotide sequence ID" value="NZ_CP015994.1"/>
</dbReference>
<organism evidence="1 2">
    <name type="scientific">Anaplasma ovis str. Haibei</name>
    <dbReference type="NCBI Taxonomy" id="1248439"/>
    <lineage>
        <taxon>Bacteria</taxon>
        <taxon>Pseudomonadati</taxon>
        <taxon>Pseudomonadota</taxon>
        <taxon>Alphaproteobacteria</taxon>
        <taxon>Rickettsiales</taxon>
        <taxon>Anaplasmataceae</taxon>
        <taxon>Anaplasma</taxon>
    </lineage>
</organism>
<dbReference type="EMBL" id="CP015994">
    <property type="protein sequence ID" value="ASI47872.1"/>
    <property type="molecule type" value="Genomic_DNA"/>
</dbReference>
<keyword evidence="2" id="KW-1185">Reference proteome</keyword>